<dbReference type="PANTHER" id="PTHR30255:SF2">
    <property type="entry name" value="SINGLE-STRANDED-DNA-SPECIFIC EXONUCLEASE RECJ"/>
    <property type="match status" value="1"/>
</dbReference>
<name>A0A1I7N4T2_9BACT</name>
<evidence type="ECO:0000313" key="11">
    <source>
        <dbReference type="Proteomes" id="UP000199537"/>
    </source>
</evidence>
<comment type="similarity">
    <text evidence="1">Belongs to the RecJ family.</text>
</comment>
<feature type="domain" description="RecJ OB" evidence="9">
    <location>
        <begin position="472"/>
        <end position="578"/>
    </location>
</feature>
<reference evidence="11" key="1">
    <citation type="submission" date="2016-10" db="EMBL/GenBank/DDBJ databases">
        <authorList>
            <person name="Varghese N."/>
            <person name="Submissions S."/>
        </authorList>
    </citation>
    <scope>NUCLEOTIDE SEQUENCE [LARGE SCALE GENOMIC DNA]</scope>
    <source>
        <strain evidence="11">DSM 14807</strain>
    </source>
</reference>
<evidence type="ECO:0000256" key="2">
    <source>
        <dbReference type="ARBA" id="ARBA00019841"/>
    </source>
</evidence>
<dbReference type="Pfam" id="PF02272">
    <property type="entry name" value="DHHA1"/>
    <property type="match status" value="1"/>
</dbReference>
<dbReference type="AlphaFoldDB" id="A0A1I7N4T2"/>
<accession>A0A1I7N4T2</accession>
<protein>
    <recommendedName>
        <fullName evidence="2">Single-stranded-DNA-specific exonuclease RecJ</fullName>
    </recommendedName>
</protein>
<evidence type="ECO:0000256" key="4">
    <source>
        <dbReference type="ARBA" id="ARBA00022801"/>
    </source>
</evidence>
<evidence type="ECO:0000259" key="9">
    <source>
        <dbReference type="Pfam" id="PF17768"/>
    </source>
</evidence>
<keyword evidence="11" id="KW-1185">Reference proteome</keyword>
<dbReference type="InterPro" id="IPR003156">
    <property type="entry name" value="DHHA1_dom"/>
</dbReference>
<proteinExistence type="inferred from homology"/>
<keyword evidence="3" id="KW-0540">Nuclease</keyword>
<keyword evidence="4" id="KW-0378">Hydrolase</keyword>
<keyword evidence="5 10" id="KW-0269">Exonuclease</keyword>
<dbReference type="OrthoDB" id="9809852at2"/>
<dbReference type="GO" id="GO:0006281">
    <property type="term" value="P:DNA repair"/>
    <property type="evidence" value="ECO:0007669"/>
    <property type="project" value="InterPro"/>
</dbReference>
<evidence type="ECO:0000259" key="8">
    <source>
        <dbReference type="Pfam" id="PF02272"/>
    </source>
</evidence>
<keyword evidence="6" id="KW-0175">Coiled coil</keyword>
<sequence length="587" mass="66542">MTGNALPKRWILRAIDAQHPSWPAVVALQQQLGVKLLWCQLLVQRGITSYEQAYRFFRPSFEHIHDPFLMPDMHRVCNRIRQAIEDREPILVFGDYDVDGTTSVAILCDYLQRCGAKLNFDIPDRLKEGYGLSKAAVDRAIQSHTRLLITLDCGMKDLSSIDYANEAGIDVIVCDHHLQGTSLPNAYGILNPLLNHHSGQVYPYSDLSACGITFKLIQALQAEMKINIHIEDYLDRVALSIAADIVPLTGENRTLLALGLKQINTNPSTGLQALIEMSGLSRQAQRSIGMRELGFILAPRVNAAGRMKDAHTAVQLFMEKNIQRARELAAELHERNQQRMENDRSIAQEARDWIESHPEEKNRKTIVVYQPHWHKGVIGIVASRLVDWYFKPTVVLTTADDQQLAGSARSVPGYNLYQAIDACGHLLERYGGHDYAAGLVMEARQLKAFRETFEEVVSSTIQEEQLMPALYIDAIVCPDDITESFIRMLKQFEPFGMDNEPPVFLMRNITSVTNIQPVKNEHLKFQIPRKAGTPLEAVGFQMADYFDLFRQQKPIDICFTIEENFWNGQASIQLKLLDMRISRESAR</sequence>
<dbReference type="RefSeq" id="WP_092457522.1">
    <property type="nucleotide sequence ID" value="NZ_FPCJ01000001.1"/>
</dbReference>
<dbReference type="GO" id="GO:0008409">
    <property type="term" value="F:5'-3' exonuclease activity"/>
    <property type="evidence" value="ECO:0007669"/>
    <property type="project" value="InterPro"/>
</dbReference>
<dbReference type="STRING" id="1393122.SAMN05660895_0605"/>
<dbReference type="Proteomes" id="UP000199537">
    <property type="component" value="Unassembled WGS sequence"/>
</dbReference>
<dbReference type="NCBIfam" id="TIGR00644">
    <property type="entry name" value="recJ"/>
    <property type="match status" value="1"/>
</dbReference>
<feature type="coiled-coil region" evidence="6">
    <location>
        <begin position="322"/>
        <end position="350"/>
    </location>
</feature>
<evidence type="ECO:0000256" key="6">
    <source>
        <dbReference type="SAM" id="Coils"/>
    </source>
</evidence>
<dbReference type="InterPro" id="IPR038763">
    <property type="entry name" value="DHH_sf"/>
</dbReference>
<organism evidence="10 11">
    <name type="scientific">Thermoflavifilum thermophilum</name>
    <dbReference type="NCBI Taxonomy" id="1393122"/>
    <lineage>
        <taxon>Bacteria</taxon>
        <taxon>Pseudomonadati</taxon>
        <taxon>Bacteroidota</taxon>
        <taxon>Chitinophagia</taxon>
        <taxon>Chitinophagales</taxon>
        <taxon>Chitinophagaceae</taxon>
        <taxon>Thermoflavifilum</taxon>
    </lineage>
</organism>
<dbReference type="Gene3D" id="3.10.310.30">
    <property type="match status" value="1"/>
</dbReference>
<dbReference type="InterPro" id="IPR001667">
    <property type="entry name" value="DDH_dom"/>
</dbReference>
<feature type="domain" description="DDH" evidence="7">
    <location>
        <begin position="90"/>
        <end position="241"/>
    </location>
</feature>
<feature type="domain" description="DHHA1" evidence="8">
    <location>
        <begin position="364"/>
        <end position="458"/>
    </location>
</feature>
<dbReference type="InterPro" id="IPR004610">
    <property type="entry name" value="RecJ"/>
</dbReference>
<dbReference type="InterPro" id="IPR051673">
    <property type="entry name" value="SSDNA_exonuclease_RecJ"/>
</dbReference>
<dbReference type="SUPFAM" id="SSF64182">
    <property type="entry name" value="DHH phosphoesterases"/>
    <property type="match status" value="1"/>
</dbReference>
<dbReference type="EMBL" id="FPCJ01000001">
    <property type="protein sequence ID" value="SFV29675.1"/>
    <property type="molecule type" value="Genomic_DNA"/>
</dbReference>
<dbReference type="Pfam" id="PF17768">
    <property type="entry name" value="RecJ_OB"/>
    <property type="match status" value="1"/>
</dbReference>
<gene>
    <name evidence="10" type="ORF">SAMN05660895_0605</name>
</gene>
<dbReference type="Gene3D" id="3.90.1640.30">
    <property type="match status" value="1"/>
</dbReference>
<evidence type="ECO:0000256" key="3">
    <source>
        <dbReference type="ARBA" id="ARBA00022722"/>
    </source>
</evidence>
<dbReference type="Pfam" id="PF01368">
    <property type="entry name" value="DHH"/>
    <property type="match status" value="1"/>
</dbReference>
<dbReference type="GO" id="GO:0006310">
    <property type="term" value="P:DNA recombination"/>
    <property type="evidence" value="ECO:0007669"/>
    <property type="project" value="InterPro"/>
</dbReference>
<dbReference type="GO" id="GO:0003676">
    <property type="term" value="F:nucleic acid binding"/>
    <property type="evidence" value="ECO:0007669"/>
    <property type="project" value="InterPro"/>
</dbReference>
<evidence type="ECO:0000259" key="7">
    <source>
        <dbReference type="Pfam" id="PF01368"/>
    </source>
</evidence>
<dbReference type="PANTHER" id="PTHR30255">
    <property type="entry name" value="SINGLE-STRANDED-DNA-SPECIFIC EXONUCLEASE RECJ"/>
    <property type="match status" value="1"/>
</dbReference>
<dbReference type="InterPro" id="IPR041122">
    <property type="entry name" value="RecJ_OB"/>
</dbReference>
<evidence type="ECO:0000256" key="5">
    <source>
        <dbReference type="ARBA" id="ARBA00022839"/>
    </source>
</evidence>
<evidence type="ECO:0000256" key="1">
    <source>
        <dbReference type="ARBA" id="ARBA00005915"/>
    </source>
</evidence>
<evidence type="ECO:0000313" key="10">
    <source>
        <dbReference type="EMBL" id="SFV29675.1"/>
    </source>
</evidence>